<accession>C7NNH7</accession>
<dbReference type="InterPro" id="IPR001482">
    <property type="entry name" value="T2SS/T4SS_dom"/>
</dbReference>
<dbReference type="GeneID" id="8382275"/>
<dbReference type="STRING" id="519442.Huta_0015"/>
<organism evidence="3 4">
    <name type="scientific">Halorhabdus utahensis (strain DSM 12940 / JCM 11049 / AX-2)</name>
    <dbReference type="NCBI Taxonomy" id="519442"/>
    <lineage>
        <taxon>Archaea</taxon>
        <taxon>Methanobacteriati</taxon>
        <taxon>Methanobacteriota</taxon>
        <taxon>Stenosarchaea group</taxon>
        <taxon>Halobacteria</taxon>
        <taxon>Halobacteriales</taxon>
        <taxon>Haloarculaceae</taxon>
        <taxon>Halorhabdus</taxon>
    </lineage>
</organism>
<comment type="similarity">
    <text evidence="1">Belongs to the GSP E family.</text>
</comment>
<dbReference type="AlphaFoldDB" id="C7NNH7"/>
<dbReference type="PANTHER" id="PTHR30486">
    <property type="entry name" value="TWITCHING MOTILITY PROTEIN PILT"/>
    <property type="match status" value="1"/>
</dbReference>
<dbReference type="Proteomes" id="UP000002071">
    <property type="component" value="Chromosome"/>
</dbReference>
<dbReference type="eggNOG" id="arCOG01818">
    <property type="taxonomic scope" value="Archaea"/>
</dbReference>
<protein>
    <submittedName>
        <fullName evidence="3">Type II secretion system protein E</fullName>
    </submittedName>
</protein>
<dbReference type="PANTHER" id="PTHR30486:SF6">
    <property type="entry name" value="TYPE IV PILUS RETRACTATION ATPASE PILT"/>
    <property type="match status" value="1"/>
</dbReference>
<evidence type="ECO:0000259" key="2">
    <source>
        <dbReference type="Pfam" id="PF00437"/>
    </source>
</evidence>
<feature type="domain" description="Bacterial type II secretion system protein E" evidence="2">
    <location>
        <begin position="310"/>
        <end position="545"/>
    </location>
</feature>
<dbReference type="HOGENOM" id="CLU_017428_1_0_2"/>
<reference evidence="3 4" key="1">
    <citation type="journal article" date="2009" name="Stand. Genomic Sci.">
        <title>Complete genome sequence of Halorhabdus utahensis type strain (AX-2).</title>
        <authorList>
            <person name="Anderson I."/>
            <person name="Tindall B.J."/>
            <person name="Pomrenke H."/>
            <person name="Goker M."/>
            <person name="Lapidus A."/>
            <person name="Nolan M."/>
            <person name="Copeland A."/>
            <person name="Glavina Del Rio T."/>
            <person name="Chen F."/>
            <person name="Tice H."/>
            <person name="Cheng J.F."/>
            <person name="Lucas S."/>
            <person name="Chertkov O."/>
            <person name="Bruce D."/>
            <person name="Brettin T."/>
            <person name="Detter J.C."/>
            <person name="Han C."/>
            <person name="Goodwin L."/>
            <person name="Land M."/>
            <person name="Hauser L."/>
            <person name="Chang Y.J."/>
            <person name="Jeffries C.D."/>
            <person name="Pitluck S."/>
            <person name="Pati A."/>
            <person name="Mavromatis K."/>
            <person name="Ivanova N."/>
            <person name="Ovchinnikova G."/>
            <person name="Chen A."/>
            <person name="Palaniappan K."/>
            <person name="Chain P."/>
            <person name="Rohde M."/>
            <person name="Bristow J."/>
            <person name="Eisen J.A."/>
            <person name="Markowitz V."/>
            <person name="Hugenholtz P."/>
            <person name="Kyrpides N.C."/>
            <person name="Klenk H.P."/>
        </authorList>
    </citation>
    <scope>NUCLEOTIDE SEQUENCE [LARGE SCALE GENOMIC DNA]</scope>
    <source>
        <strain evidence="4">DSM 12940 / JCM 11049 / AX-2</strain>
    </source>
</reference>
<dbReference type="InterPro" id="IPR027417">
    <property type="entry name" value="P-loop_NTPase"/>
</dbReference>
<proteinExistence type="inferred from homology"/>
<evidence type="ECO:0000313" key="4">
    <source>
        <dbReference type="Proteomes" id="UP000002071"/>
    </source>
</evidence>
<dbReference type="Gene3D" id="3.40.50.300">
    <property type="entry name" value="P-loop containing nucleotide triphosphate hydrolases"/>
    <property type="match status" value="1"/>
</dbReference>
<gene>
    <name evidence="3" type="ordered locus">Huta_0015</name>
</gene>
<keyword evidence="4" id="KW-1185">Reference proteome</keyword>
<dbReference type="OrthoDB" id="31341at2157"/>
<name>C7NNH7_HALUD</name>
<dbReference type="KEGG" id="hut:Huta_0015"/>
<dbReference type="EMBL" id="CP001687">
    <property type="protein sequence ID" value="ACV10205.1"/>
    <property type="molecule type" value="Genomic_DNA"/>
</dbReference>
<evidence type="ECO:0000256" key="1">
    <source>
        <dbReference type="ARBA" id="ARBA00006611"/>
    </source>
</evidence>
<sequence length="644" mass="68967">MSDTAAGSSATELARKLGLETLLEVLQQKRSDACDCVPEEAGNQLRLDASECDGDLEASPDCRETVVRNLVAGPADEILVQSNGCRHRYRNNAAALLSAAGRFINLLGDRERAIEQRVVTEPLAVASELRERVDPIADVGVESGLLETAAQIDSVSEVLTPEIGLTIGHYFVDQSVDDDSRLQQVIDLDTGTEARIYARSDAIPRYALDMAELRLSEPERERLLDGYDRIANGDITGERASTHAIQAASDGSVDPLLTSILRKHTQGYGILEDLFADPQITDVYVTAPVSRNPLRILRDGESMSTNVFLSADGAAALASRIRRTSGRAFSRATPTVDAKATLDSETDVRVAGVTKPVSDGIAFAFRQQASDRFTLPKLVQNGTVTPDVAGFLSVAVEGNAATLIAGTRGAGKTTLLGTLLYELTADTRTVVIEDTPELPVESLQSVGRDVQALRTGTSHGPEVTPSGALRTALRLGDGALVVGEIRGEEAQVLYEAMRIGANANAVLGTIHGDGATDVYERVVSDLGVDPSSFAVTDLVVTIQSLPTPQGRDRRVSRIEEVVYDGSDVRFEPLYESDGTAARPTGRIDQGESRFIHQLSDPGEAYADIRESMAERADRLGRLARDGRTDPTEVAGAYAGRIRAD</sequence>
<dbReference type="Pfam" id="PF00437">
    <property type="entry name" value="T2SSE"/>
    <property type="match status" value="1"/>
</dbReference>
<dbReference type="Gene3D" id="3.30.450.380">
    <property type="match status" value="1"/>
</dbReference>
<dbReference type="GO" id="GO:0016887">
    <property type="term" value="F:ATP hydrolysis activity"/>
    <property type="evidence" value="ECO:0007669"/>
    <property type="project" value="InterPro"/>
</dbReference>
<dbReference type="RefSeq" id="WP_012795082.1">
    <property type="nucleotide sequence ID" value="NC_013158.1"/>
</dbReference>
<evidence type="ECO:0000313" key="3">
    <source>
        <dbReference type="EMBL" id="ACV10205.1"/>
    </source>
</evidence>
<dbReference type="SUPFAM" id="SSF52540">
    <property type="entry name" value="P-loop containing nucleoside triphosphate hydrolases"/>
    <property type="match status" value="1"/>
</dbReference>
<dbReference type="InterPro" id="IPR050921">
    <property type="entry name" value="T4SS_GSP_E_ATPase"/>
</dbReference>